<feature type="domain" description="RNA polymerase sigma-70 region 2" evidence="6">
    <location>
        <begin position="27"/>
        <end position="93"/>
    </location>
</feature>
<name>A0A3B0ZIG4_9ZZZZ</name>
<evidence type="ECO:0000259" key="7">
    <source>
        <dbReference type="Pfam" id="PF08281"/>
    </source>
</evidence>
<dbReference type="EMBL" id="UOFU01000022">
    <property type="protein sequence ID" value="VAW93245.1"/>
    <property type="molecule type" value="Genomic_DNA"/>
</dbReference>
<dbReference type="GO" id="GO:0006352">
    <property type="term" value="P:DNA-templated transcription initiation"/>
    <property type="evidence" value="ECO:0007669"/>
    <property type="project" value="InterPro"/>
</dbReference>
<dbReference type="GO" id="GO:0003677">
    <property type="term" value="F:DNA binding"/>
    <property type="evidence" value="ECO:0007669"/>
    <property type="project" value="InterPro"/>
</dbReference>
<dbReference type="Gene3D" id="1.10.10.10">
    <property type="entry name" value="Winged helix-like DNA-binding domain superfamily/Winged helix DNA-binding domain"/>
    <property type="match status" value="1"/>
</dbReference>
<keyword evidence="4" id="KW-0804">Transcription</keyword>
<feature type="domain" description="RNA polymerase sigma factor 70 region 4 type 2" evidence="7">
    <location>
        <begin position="140"/>
        <end position="191"/>
    </location>
</feature>
<dbReference type="NCBIfam" id="TIGR02937">
    <property type="entry name" value="sigma70-ECF"/>
    <property type="match status" value="1"/>
</dbReference>
<dbReference type="InterPro" id="IPR039425">
    <property type="entry name" value="RNA_pol_sigma-70-like"/>
</dbReference>
<dbReference type="InterPro" id="IPR013325">
    <property type="entry name" value="RNA_pol_sigma_r2"/>
</dbReference>
<proteinExistence type="inferred from homology"/>
<dbReference type="InterPro" id="IPR013249">
    <property type="entry name" value="RNA_pol_sigma70_r4_t2"/>
</dbReference>
<gene>
    <name evidence="8" type="ORF">MNBD_GAMMA20-259</name>
</gene>
<protein>
    <recommendedName>
        <fullName evidence="9">RNA polymerase sigma factor RpoE</fullName>
    </recommendedName>
</protein>
<dbReference type="CDD" id="cd06171">
    <property type="entry name" value="Sigma70_r4"/>
    <property type="match status" value="1"/>
</dbReference>
<dbReference type="GO" id="GO:0016987">
    <property type="term" value="F:sigma factor activity"/>
    <property type="evidence" value="ECO:0007669"/>
    <property type="project" value="UniProtKB-KW"/>
</dbReference>
<evidence type="ECO:0000256" key="1">
    <source>
        <dbReference type="ARBA" id="ARBA00010641"/>
    </source>
</evidence>
<evidence type="ECO:0000256" key="5">
    <source>
        <dbReference type="SAM" id="MobiDB-lite"/>
    </source>
</evidence>
<accession>A0A3B0ZIG4</accession>
<dbReference type="PANTHER" id="PTHR43133">
    <property type="entry name" value="RNA POLYMERASE ECF-TYPE SIGMA FACTO"/>
    <property type="match status" value="1"/>
</dbReference>
<dbReference type="SUPFAM" id="SSF88946">
    <property type="entry name" value="Sigma2 domain of RNA polymerase sigma factors"/>
    <property type="match status" value="1"/>
</dbReference>
<feature type="compositionally biased region" description="Polar residues" evidence="5">
    <location>
        <begin position="103"/>
        <end position="113"/>
    </location>
</feature>
<sequence>MNQQLPSDDELIPRLLAHDETAYTQVVSAYHGLMVHLARAIVGPAIADEVAQEAWLAVIRALPRFERRSSLKTWILRIVSNTAKTRLRHESRTVSLEDAPASRANTDPSQFNASGRWASPPTVWHADTPDDLLASQELRTCIDAALRTLPPLQRAALTLRDMQGLNMESICKVLEVSESNGRVLLHRARNRVHAAIEEFYQR</sequence>
<dbReference type="InterPro" id="IPR014284">
    <property type="entry name" value="RNA_pol_sigma-70_dom"/>
</dbReference>
<evidence type="ECO:0000313" key="8">
    <source>
        <dbReference type="EMBL" id="VAW93245.1"/>
    </source>
</evidence>
<dbReference type="InterPro" id="IPR007627">
    <property type="entry name" value="RNA_pol_sigma70_r2"/>
</dbReference>
<evidence type="ECO:0000256" key="3">
    <source>
        <dbReference type="ARBA" id="ARBA00023082"/>
    </source>
</evidence>
<evidence type="ECO:0000256" key="4">
    <source>
        <dbReference type="ARBA" id="ARBA00023163"/>
    </source>
</evidence>
<evidence type="ECO:0000256" key="2">
    <source>
        <dbReference type="ARBA" id="ARBA00023015"/>
    </source>
</evidence>
<evidence type="ECO:0000259" key="6">
    <source>
        <dbReference type="Pfam" id="PF04542"/>
    </source>
</evidence>
<evidence type="ECO:0008006" key="9">
    <source>
        <dbReference type="Google" id="ProtNLM"/>
    </source>
</evidence>
<dbReference type="InterPro" id="IPR036388">
    <property type="entry name" value="WH-like_DNA-bd_sf"/>
</dbReference>
<dbReference type="PANTHER" id="PTHR43133:SF53">
    <property type="entry name" value="ECF RNA POLYMERASE SIGMA-E FACTOR"/>
    <property type="match status" value="1"/>
</dbReference>
<reference evidence="8" key="1">
    <citation type="submission" date="2018-06" db="EMBL/GenBank/DDBJ databases">
        <authorList>
            <person name="Zhirakovskaya E."/>
        </authorList>
    </citation>
    <scope>NUCLEOTIDE SEQUENCE</scope>
</reference>
<organism evidence="8">
    <name type="scientific">hydrothermal vent metagenome</name>
    <dbReference type="NCBI Taxonomy" id="652676"/>
    <lineage>
        <taxon>unclassified sequences</taxon>
        <taxon>metagenomes</taxon>
        <taxon>ecological metagenomes</taxon>
    </lineage>
</organism>
<dbReference type="Pfam" id="PF04542">
    <property type="entry name" value="Sigma70_r2"/>
    <property type="match status" value="1"/>
</dbReference>
<dbReference type="Pfam" id="PF08281">
    <property type="entry name" value="Sigma70_r4_2"/>
    <property type="match status" value="1"/>
</dbReference>
<keyword evidence="3" id="KW-0731">Sigma factor</keyword>
<dbReference type="AlphaFoldDB" id="A0A3B0ZIG4"/>
<feature type="region of interest" description="Disordered" evidence="5">
    <location>
        <begin position="90"/>
        <end position="118"/>
    </location>
</feature>
<dbReference type="Gene3D" id="1.10.1740.10">
    <property type="match status" value="1"/>
</dbReference>
<comment type="similarity">
    <text evidence="1">Belongs to the sigma-70 factor family. ECF subfamily.</text>
</comment>
<keyword evidence="2" id="KW-0805">Transcription regulation</keyword>
<dbReference type="SUPFAM" id="SSF88659">
    <property type="entry name" value="Sigma3 and sigma4 domains of RNA polymerase sigma factors"/>
    <property type="match status" value="1"/>
</dbReference>
<dbReference type="InterPro" id="IPR013324">
    <property type="entry name" value="RNA_pol_sigma_r3/r4-like"/>
</dbReference>